<dbReference type="InterPro" id="IPR003131">
    <property type="entry name" value="T1-type_BTB"/>
</dbReference>
<dbReference type="Proteomes" id="UP000887458">
    <property type="component" value="Unassembled WGS sequence"/>
</dbReference>
<name>A0ABQ8JN92_DERPT</name>
<evidence type="ECO:0000313" key="3">
    <source>
        <dbReference type="Proteomes" id="UP000887458"/>
    </source>
</evidence>
<dbReference type="InterPro" id="IPR048595">
    <property type="entry name" value="KCTD1-15-like_C"/>
</dbReference>
<dbReference type="SUPFAM" id="SSF54695">
    <property type="entry name" value="POZ domain"/>
    <property type="match status" value="1"/>
</dbReference>
<dbReference type="EMBL" id="NJHN03000030">
    <property type="protein sequence ID" value="KAH9424084.1"/>
    <property type="molecule type" value="Genomic_DNA"/>
</dbReference>
<sequence length="381" mass="42487">MAEIFLLLLTGSNRKEDQSTMSVLSSGMVVGSGLEPTHSYLSNSSNSSPARTSPTNSLYSNIVNMNHKISGIPCVAAASRYTAPVHIDVGGSIYTSSLETLTKHPESRLARMFNGSIPIVLDSLKQHYFIDRDGKMFRHILNFLRTNSLVIPENFDELDLFYEEVKFYDIQPLLRLLDQVRNKRAQDSHSRCCSPNENGMNVSKNCAQNLSTKRIRLDDYGEMIDQNRINSNKKNIKTNFKLSSSCINSNTSDNADSPKDCSQENNEYNYQCLAVNISPELGERVCISGERALIEDVFPEISQNIMDSNKAAVWNQDSKHVIRFPLNGYCKLNSLQTIVRLLNYGFKVMASNGGGVEGQQFSEYLMVRKCSSSSSSSSSSS</sequence>
<dbReference type="PANTHER" id="PTHR14499">
    <property type="entry name" value="POTASSIUM CHANNEL TETRAMERIZATION DOMAIN-CONTAINING"/>
    <property type="match status" value="1"/>
</dbReference>
<accession>A0ABQ8JN92</accession>
<reference evidence="2 3" key="1">
    <citation type="journal article" date="2018" name="J. Allergy Clin. Immunol.">
        <title>High-quality assembly of Dermatophagoides pteronyssinus genome and transcriptome reveals a wide range of novel allergens.</title>
        <authorList>
            <person name="Liu X.Y."/>
            <person name="Yang K.Y."/>
            <person name="Wang M.Q."/>
            <person name="Kwok J.S."/>
            <person name="Zeng X."/>
            <person name="Yang Z."/>
            <person name="Xiao X.J."/>
            <person name="Lau C.P."/>
            <person name="Li Y."/>
            <person name="Huang Z.M."/>
            <person name="Ba J.G."/>
            <person name="Yim A.K."/>
            <person name="Ouyang C.Y."/>
            <person name="Ngai S.M."/>
            <person name="Chan T.F."/>
            <person name="Leung E.L."/>
            <person name="Liu L."/>
            <person name="Liu Z.G."/>
            <person name="Tsui S.K."/>
        </authorList>
    </citation>
    <scope>NUCLEOTIDE SEQUENCE [LARGE SCALE GENOMIC DNA]</scope>
    <source>
        <strain evidence="2">Derp</strain>
    </source>
</reference>
<feature type="domain" description="BTB" evidence="1">
    <location>
        <begin position="83"/>
        <end position="185"/>
    </location>
</feature>
<organism evidence="2 3">
    <name type="scientific">Dermatophagoides pteronyssinus</name>
    <name type="common">European house dust mite</name>
    <dbReference type="NCBI Taxonomy" id="6956"/>
    <lineage>
        <taxon>Eukaryota</taxon>
        <taxon>Metazoa</taxon>
        <taxon>Ecdysozoa</taxon>
        <taxon>Arthropoda</taxon>
        <taxon>Chelicerata</taxon>
        <taxon>Arachnida</taxon>
        <taxon>Acari</taxon>
        <taxon>Acariformes</taxon>
        <taxon>Sarcoptiformes</taxon>
        <taxon>Astigmata</taxon>
        <taxon>Psoroptidia</taxon>
        <taxon>Analgoidea</taxon>
        <taxon>Pyroglyphidae</taxon>
        <taxon>Dermatophagoidinae</taxon>
        <taxon>Dermatophagoides</taxon>
    </lineage>
</organism>
<dbReference type="Gene3D" id="3.30.710.10">
    <property type="entry name" value="Potassium Channel Kv1.1, Chain A"/>
    <property type="match status" value="1"/>
</dbReference>
<reference evidence="2 3" key="2">
    <citation type="journal article" date="2022" name="Mol. Biol. Evol.">
        <title>Comparative Genomics Reveals Insights into the Divergent Evolution of Astigmatic Mites and Household Pest Adaptations.</title>
        <authorList>
            <person name="Xiong Q."/>
            <person name="Wan A.T."/>
            <person name="Liu X."/>
            <person name="Fung C.S."/>
            <person name="Xiao X."/>
            <person name="Malainual N."/>
            <person name="Hou J."/>
            <person name="Wang L."/>
            <person name="Wang M."/>
            <person name="Yang K.Y."/>
            <person name="Cui Y."/>
            <person name="Leung E.L."/>
            <person name="Nong W."/>
            <person name="Shin S.K."/>
            <person name="Au S.W."/>
            <person name="Jeong K.Y."/>
            <person name="Chew F.T."/>
            <person name="Hui J.H."/>
            <person name="Leung T.F."/>
            <person name="Tungtrongchitr A."/>
            <person name="Zhong N."/>
            <person name="Liu Z."/>
            <person name="Tsui S.K."/>
        </authorList>
    </citation>
    <scope>NUCLEOTIDE SEQUENCE [LARGE SCALE GENOMIC DNA]</scope>
    <source>
        <strain evidence="2">Derp</strain>
    </source>
</reference>
<keyword evidence="3" id="KW-1185">Reference proteome</keyword>
<dbReference type="Pfam" id="PF02214">
    <property type="entry name" value="BTB_2"/>
    <property type="match status" value="1"/>
</dbReference>
<protein>
    <submittedName>
        <fullName evidence="2">BTB/POZ domain-containing protein kctd15</fullName>
    </submittedName>
</protein>
<gene>
    <name evidence="2" type="primary">KCTD15</name>
    <name evidence="2" type="ORF">DERP_008932</name>
</gene>
<proteinExistence type="predicted"/>
<dbReference type="CDD" id="cd18361">
    <property type="entry name" value="BTB_POZ_KCTD1-like"/>
    <property type="match status" value="1"/>
</dbReference>
<evidence type="ECO:0000259" key="1">
    <source>
        <dbReference type="SMART" id="SM00225"/>
    </source>
</evidence>
<evidence type="ECO:0000313" key="2">
    <source>
        <dbReference type="EMBL" id="KAH9424084.1"/>
    </source>
</evidence>
<dbReference type="SMART" id="SM00225">
    <property type="entry name" value="BTB"/>
    <property type="match status" value="1"/>
</dbReference>
<dbReference type="InterPro" id="IPR000210">
    <property type="entry name" value="BTB/POZ_dom"/>
</dbReference>
<comment type="caution">
    <text evidence="2">The sequence shown here is derived from an EMBL/GenBank/DDBJ whole genome shotgun (WGS) entry which is preliminary data.</text>
</comment>
<dbReference type="PANTHER" id="PTHR14499:SF67">
    <property type="entry name" value="BTB_POZ DOMAIN-CONTAINING PROTEIN TIWAZ"/>
    <property type="match status" value="1"/>
</dbReference>
<dbReference type="InterPro" id="IPR011333">
    <property type="entry name" value="SKP1/BTB/POZ_sf"/>
</dbReference>
<dbReference type="Pfam" id="PF20871">
    <property type="entry name" value="KCTD1-15_CTD"/>
    <property type="match status" value="1"/>
</dbReference>